<dbReference type="AlphaFoldDB" id="A0A2T0W9Y2"/>
<dbReference type="Proteomes" id="UP000238205">
    <property type="component" value="Unassembled WGS sequence"/>
</dbReference>
<keyword evidence="3" id="KW-1133">Transmembrane helix</keyword>
<name>A0A2T0W9Y2_9LACT</name>
<evidence type="ECO:0000256" key="3">
    <source>
        <dbReference type="SAM" id="Phobius"/>
    </source>
</evidence>
<comment type="subcellular location">
    <subcellularLocation>
        <location evidence="1">Membrane</location>
        <topology evidence="1">Multi-pass membrane protein</topology>
    </subcellularLocation>
</comment>
<organism evidence="4 5">
    <name type="scientific">Alkalibacterium olivapovliticus</name>
    <dbReference type="NCBI Taxonomy" id="99907"/>
    <lineage>
        <taxon>Bacteria</taxon>
        <taxon>Bacillati</taxon>
        <taxon>Bacillota</taxon>
        <taxon>Bacilli</taxon>
        <taxon>Lactobacillales</taxon>
        <taxon>Carnobacteriaceae</taxon>
        <taxon>Alkalibacterium</taxon>
    </lineage>
</organism>
<comment type="caution">
    <text evidence="4">The sequence shown here is derived from an EMBL/GenBank/DDBJ whole genome shotgun (WGS) entry which is preliminary data.</text>
</comment>
<evidence type="ECO:0000256" key="2">
    <source>
        <dbReference type="ARBA" id="ARBA00008404"/>
    </source>
</evidence>
<feature type="transmembrane region" description="Helical" evidence="3">
    <location>
        <begin position="7"/>
        <end position="28"/>
    </location>
</feature>
<evidence type="ECO:0000313" key="5">
    <source>
        <dbReference type="Proteomes" id="UP000238205"/>
    </source>
</evidence>
<keyword evidence="3" id="KW-0812">Transmembrane</keyword>
<evidence type="ECO:0000313" key="4">
    <source>
        <dbReference type="EMBL" id="PRY83324.1"/>
    </source>
</evidence>
<keyword evidence="3" id="KW-0472">Membrane</keyword>
<gene>
    <name evidence="4" type="ORF">CLV38_105105</name>
</gene>
<accession>A0A2T0W9Y2</accession>
<dbReference type="NCBIfam" id="TIGR01300">
    <property type="entry name" value="CPA3_mnhG_phaG"/>
    <property type="match status" value="1"/>
</dbReference>
<feature type="transmembrane region" description="Helical" evidence="3">
    <location>
        <begin position="34"/>
        <end position="56"/>
    </location>
</feature>
<reference evidence="4 5" key="1">
    <citation type="submission" date="2018-03" db="EMBL/GenBank/DDBJ databases">
        <title>Genomic Encyclopedia of Archaeal and Bacterial Type Strains, Phase II (KMG-II): from individual species to whole genera.</title>
        <authorList>
            <person name="Goeker M."/>
        </authorList>
    </citation>
    <scope>NUCLEOTIDE SEQUENCE [LARGE SCALE GENOMIC DNA]</scope>
    <source>
        <strain evidence="4 5">DSM 13175</strain>
    </source>
</reference>
<dbReference type="InterPro" id="IPR005133">
    <property type="entry name" value="PhaG_MnhG_YufB"/>
</dbReference>
<dbReference type="GO" id="GO:0015385">
    <property type="term" value="F:sodium:proton antiporter activity"/>
    <property type="evidence" value="ECO:0007669"/>
    <property type="project" value="TreeGrafter"/>
</dbReference>
<dbReference type="PANTHER" id="PTHR34703">
    <property type="entry name" value="ANTIPORTER SUBUNIT MNHG2-RELATED"/>
    <property type="match status" value="1"/>
</dbReference>
<dbReference type="RefSeq" id="WP_106191861.1">
    <property type="nucleotide sequence ID" value="NZ_PVTO01000005.1"/>
</dbReference>
<protein>
    <submittedName>
        <fullName evidence="4">Multicomponent Na+:H+ antiporter subunit G</fullName>
    </submittedName>
</protein>
<proteinExistence type="inferred from homology"/>
<sequence length="101" mass="11409">MAHVIEWIANIVIIIGLIFMALGVFGIFRFKDYFSRILITAKVDTVGFITIMLGLIIKHGFDFFSGKIILVLALYIITNPIATHAITRSAHISGYRIKKER</sequence>
<dbReference type="PANTHER" id="PTHR34703:SF1">
    <property type="entry name" value="ANTIPORTER SUBUNIT MNHG2-RELATED"/>
    <property type="match status" value="1"/>
</dbReference>
<dbReference type="Pfam" id="PF03334">
    <property type="entry name" value="PhaG_MnhG_YufB"/>
    <property type="match status" value="1"/>
</dbReference>
<feature type="transmembrane region" description="Helical" evidence="3">
    <location>
        <begin position="68"/>
        <end position="86"/>
    </location>
</feature>
<comment type="similarity">
    <text evidence="2">Belongs to the CPA3 antiporters (TC 2.A.63) subunit G family.</text>
</comment>
<dbReference type="EMBL" id="PVTO01000005">
    <property type="protein sequence ID" value="PRY83324.1"/>
    <property type="molecule type" value="Genomic_DNA"/>
</dbReference>
<dbReference type="GO" id="GO:0016020">
    <property type="term" value="C:membrane"/>
    <property type="evidence" value="ECO:0007669"/>
    <property type="project" value="UniProtKB-SubCell"/>
</dbReference>
<evidence type="ECO:0000256" key="1">
    <source>
        <dbReference type="ARBA" id="ARBA00004141"/>
    </source>
</evidence>
<keyword evidence="5" id="KW-1185">Reference proteome</keyword>
<dbReference type="OrthoDB" id="9806575at2"/>